<keyword evidence="3" id="KW-0964">Secreted</keyword>
<dbReference type="AlphaFoldDB" id="A0A428PX73"/>
<dbReference type="InterPro" id="IPR054508">
    <property type="entry name" value="PIR1-like_C"/>
</dbReference>
<dbReference type="GO" id="GO:0031505">
    <property type="term" value="P:fungal-type cell wall organization"/>
    <property type="evidence" value="ECO:0007669"/>
    <property type="project" value="TreeGrafter"/>
</dbReference>
<comment type="similarity">
    <text evidence="5">Belongs to the PIR protein family.</text>
</comment>
<proteinExistence type="inferred from homology"/>
<feature type="domain" description="Cell wall mannoprotein PIR1-like C-terminal" evidence="8">
    <location>
        <begin position="75"/>
        <end position="148"/>
    </location>
</feature>
<comment type="caution">
    <text evidence="9">The sequence shown here is derived from an EMBL/GenBank/DDBJ whole genome shotgun (WGS) entry which is preliminary data.</text>
</comment>
<evidence type="ECO:0000313" key="9">
    <source>
        <dbReference type="EMBL" id="RSL57684.1"/>
    </source>
</evidence>
<feature type="signal peptide" evidence="7">
    <location>
        <begin position="1"/>
        <end position="16"/>
    </location>
</feature>
<evidence type="ECO:0000256" key="5">
    <source>
        <dbReference type="ARBA" id="ARBA00038219"/>
    </source>
</evidence>
<dbReference type="Proteomes" id="UP000287972">
    <property type="component" value="Unassembled WGS sequence"/>
</dbReference>
<accession>A0A428PX73</accession>
<feature type="compositionally biased region" description="Low complexity" evidence="6">
    <location>
        <begin position="456"/>
        <end position="466"/>
    </location>
</feature>
<name>A0A428PX73_9HYPO</name>
<gene>
    <name evidence="9" type="ORF">CEP51_014187</name>
</gene>
<feature type="compositionally biased region" description="Acidic residues" evidence="6">
    <location>
        <begin position="310"/>
        <end position="325"/>
    </location>
</feature>
<feature type="compositionally biased region" description="Pro residues" evidence="6">
    <location>
        <begin position="238"/>
        <end position="249"/>
    </location>
</feature>
<reference evidence="9 10" key="1">
    <citation type="submission" date="2017-06" db="EMBL/GenBank/DDBJ databases">
        <title>Comparative genomic analysis of Ambrosia Fusariam Clade fungi.</title>
        <authorList>
            <person name="Stajich J.E."/>
            <person name="Carrillo J."/>
            <person name="Kijimoto T."/>
            <person name="Eskalen A."/>
            <person name="O'Donnell K."/>
            <person name="Kasson M."/>
        </authorList>
    </citation>
    <scope>NUCLEOTIDE SEQUENCE [LARGE SCALE GENOMIC DNA]</scope>
    <source>
        <strain evidence="9 10">NRRL62606</strain>
    </source>
</reference>
<sequence length="487" mass="48607">MRSSLAFLALVASTFAAPQAVTEDIRPESGPPKGCSESYDGTFEVTIYKSGKSKRDVQPRECNGEGVLVMTLKDGVLKDAQGRTGYISDSYQFQFDEPPQSGSIFTAGFSVCSNGTLALGPSAVFWQCLSGDFYNLYDRHWAEQCSPVEFGIMPCGEGSKDAPKKRVVGSSIVATTVVTVVSDGTTKEVPTTIAVPMCQIGDGQVQVRTTPCDDMNLPIITAPPVSQVSDGKLQIPTDAPPAPPAPAAPAAPAGAEPAEPENNAKGGEPTGDDTAGDSPAPAGDEPAGDEPAGDEPAGDAPAGGASSDEPAGEPADDGASGEEPGEPAAPAARLAGVSPGDDDAGAGPTATGGEAPANTGDSAGYKPAGGAAAGSKPAGKSAATGADDSEVLVTDSAPAPSGTDDSEDAEDTEEASATGKATRAVKPFRPQSTDSDDAEETDSSSDAASGDEDASDQAASPDSSSAVKAVPAGIALMMCVIGSLMML</sequence>
<feature type="compositionally biased region" description="Acidic residues" evidence="6">
    <location>
        <begin position="286"/>
        <end position="297"/>
    </location>
</feature>
<dbReference type="GO" id="GO:0009277">
    <property type="term" value="C:fungal-type cell wall"/>
    <property type="evidence" value="ECO:0007669"/>
    <property type="project" value="TreeGrafter"/>
</dbReference>
<evidence type="ECO:0000256" key="4">
    <source>
        <dbReference type="ARBA" id="ARBA00022729"/>
    </source>
</evidence>
<feature type="compositionally biased region" description="Low complexity" evidence="6">
    <location>
        <begin position="250"/>
        <end position="261"/>
    </location>
</feature>
<evidence type="ECO:0000256" key="7">
    <source>
        <dbReference type="SAM" id="SignalP"/>
    </source>
</evidence>
<evidence type="ECO:0000313" key="10">
    <source>
        <dbReference type="Proteomes" id="UP000287972"/>
    </source>
</evidence>
<feature type="region of interest" description="Disordered" evidence="6">
    <location>
        <begin position="221"/>
        <end position="469"/>
    </location>
</feature>
<comment type="subcellular location">
    <subcellularLocation>
        <location evidence="1">Secreted</location>
        <location evidence="1">Cell wall</location>
    </subcellularLocation>
</comment>
<feature type="compositionally biased region" description="Acidic residues" evidence="6">
    <location>
        <begin position="434"/>
        <end position="455"/>
    </location>
</feature>
<feature type="compositionally biased region" description="Low complexity" evidence="6">
    <location>
        <begin position="298"/>
        <end position="309"/>
    </location>
</feature>
<dbReference type="GO" id="GO:0005199">
    <property type="term" value="F:structural constituent of cell wall"/>
    <property type="evidence" value="ECO:0007669"/>
    <property type="project" value="TreeGrafter"/>
</dbReference>
<protein>
    <recommendedName>
        <fullName evidence="8">Cell wall mannoprotein PIR1-like C-terminal domain-containing protein</fullName>
    </recommendedName>
</protein>
<keyword evidence="10" id="KW-1185">Reference proteome</keyword>
<dbReference type="Pfam" id="PF22799">
    <property type="entry name" value="PIR1-like_C"/>
    <property type="match status" value="1"/>
</dbReference>
<evidence type="ECO:0000256" key="1">
    <source>
        <dbReference type="ARBA" id="ARBA00004191"/>
    </source>
</evidence>
<keyword evidence="4 7" id="KW-0732">Signal</keyword>
<dbReference type="InterPro" id="IPR051153">
    <property type="entry name" value="Yeast_CWMannoprotein_PIR"/>
</dbReference>
<dbReference type="EMBL" id="NKCL01000643">
    <property type="protein sequence ID" value="RSL57684.1"/>
    <property type="molecule type" value="Genomic_DNA"/>
</dbReference>
<keyword evidence="2" id="KW-0134">Cell wall</keyword>
<feature type="compositionally biased region" description="Low complexity" evidence="6">
    <location>
        <begin position="276"/>
        <end position="285"/>
    </location>
</feature>
<feature type="chain" id="PRO_5018992936" description="Cell wall mannoprotein PIR1-like C-terminal domain-containing protein" evidence="7">
    <location>
        <begin position="17"/>
        <end position="487"/>
    </location>
</feature>
<evidence type="ECO:0000256" key="6">
    <source>
        <dbReference type="SAM" id="MobiDB-lite"/>
    </source>
</evidence>
<organism evidence="9 10">
    <name type="scientific">Fusarium floridanum</name>
    <dbReference type="NCBI Taxonomy" id="1325733"/>
    <lineage>
        <taxon>Eukaryota</taxon>
        <taxon>Fungi</taxon>
        <taxon>Dikarya</taxon>
        <taxon>Ascomycota</taxon>
        <taxon>Pezizomycotina</taxon>
        <taxon>Sordariomycetes</taxon>
        <taxon>Hypocreomycetidae</taxon>
        <taxon>Hypocreales</taxon>
        <taxon>Nectriaceae</taxon>
        <taxon>Fusarium</taxon>
        <taxon>Fusarium solani species complex</taxon>
    </lineage>
</organism>
<feature type="compositionally biased region" description="Acidic residues" evidence="6">
    <location>
        <begin position="404"/>
        <end position="414"/>
    </location>
</feature>
<dbReference type="PANTHER" id="PTHR47254:SF1">
    <property type="entry name" value="CELL WALL MANNOPROTEIN CIS3-RELATED"/>
    <property type="match status" value="1"/>
</dbReference>
<evidence type="ECO:0000256" key="3">
    <source>
        <dbReference type="ARBA" id="ARBA00022525"/>
    </source>
</evidence>
<evidence type="ECO:0000256" key="2">
    <source>
        <dbReference type="ARBA" id="ARBA00022512"/>
    </source>
</evidence>
<dbReference type="PANTHER" id="PTHR47254">
    <property type="entry name" value="CELL WALL MANNOPROTEIN CIS3-RELATED"/>
    <property type="match status" value="1"/>
</dbReference>
<feature type="compositionally biased region" description="Low complexity" evidence="6">
    <location>
        <begin position="326"/>
        <end position="386"/>
    </location>
</feature>
<evidence type="ECO:0000259" key="8">
    <source>
        <dbReference type="Pfam" id="PF22799"/>
    </source>
</evidence>